<evidence type="ECO:0000313" key="3">
    <source>
        <dbReference type="WBParaSite" id="BTMF_0001271701-mRNA-1"/>
    </source>
</evidence>
<accession>A0A0R3QY93</accession>
<dbReference type="AlphaFoldDB" id="A0A0R3QY93"/>
<gene>
    <name evidence="1" type="ORF">BTMF_LOCUS10729</name>
</gene>
<reference evidence="3" key="1">
    <citation type="submission" date="2017-02" db="UniProtKB">
        <authorList>
            <consortium name="WormBaseParasite"/>
        </authorList>
    </citation>
    <scope>IDENTIFICATION</scope>
</reference>
<dbReference type="Proteomes" id="UP000280834">
    <property type="component" value="Unassembled WGS sequence"/>
</dbReference>
<evidence type="ECO:0000313" key="2">
    <source>
        <dbReference type="Proteomes" id="UP000280834"/>
    </source>
</evidence>
<keyword evidence="2" id="KW-1185">Reference proteome</keyword>
<proteinExistence type="predicted"/>
<evidence type="ECO:0000313" key="1">
    <source>
        <dbReference type="EMBL" id="VDO36596.1"/>
    </source>
</evidence>
<sequence length="89" mass="9904">MVGGWKGQRIRKKTGKERVPQNLCKINTCHTKCASQEPNNDDCFDEKTMLSSEIAALRISSSSSNASNNLTPTGKNIPLFTFYKDEKGH</sequence>
<dbReference type="EMBL" id="UZAG01017780">
    <property type="protein sequence ID" value="VDO36596.1"/>
    <property type="molecule type" value="Genomic_DNA"/>
</dbReference>
<dbReference type="WBParaSite" id="BTMF_0001271701-mRNA-1">
    <property type="protein sequence ID" value="BTMF_0001271701-mRNA-1"/>
    <property type="gene ID" value="BTMF_0001271701"/>
</dbReference>
<organism evidence="3">
    <name type="scientific">Brugia timori</name>
    <dbReference type="NCBI Taxonomy" id="42155"/>
    <lineage>
        <taxon>Eukaryota</taxon>
        <taxon>Metazoa</taxon>
        <taxon>Ecdysozoa</taxon>
        <taxon>Nematoda</taxon>
        <taxon>Chromadorea</taxon>
        <taxon>Rhabditida</taxon>
        <taxon>Spirurina</taxon>
        <taxon>Spiruromorpha</taxon>
        <taxon>Filarioidea</taxon>
        <taxon>Onchocercidae</taxon>
        <taxon>Brugia</taxon>
    </lineage>
</organism>
<reference evidence="1 2" key="2">
    <citation type="submission" date="2018-11" db="EMBL/GenBank/DDBJ databases">
        <authorList>
            <consortium name="Pathogen Informatics"/>
        </authorList>
    </citation>
    <scope>NUCLEOTIDE SEQUENCE [LARGE SCALE GENOMIC DNA]</scope>
</reference>
<protein>
    <submittedName>
        <fullName evidence="1 3">Uncharacterized protein</fullName>
    </submittedName>
</protein>
<name>A0A0R3QY93_9BILA</name>